<evidence type="ECO:0000256" key="9">
    <source>
        <dbReference type="RuleBase" id="RU003523"/>
    </source>
</evidence>
<evidence type="ECO:0000259" key="10">
    <source>
        <dbReference type="PROSITE" id="PS50991"/>
    </source>
</evidence>
<dbReference type="UniPathway" id="UPA00047">
    <property type="reaction ID" value="UER00066"/>
</dbReference>
<dbReference type="AlphaFoldDB" id="A0A2N8HBQ9"/>
<feature type="domain" description="Pyruvate carboxyltransferase" evidence="10">
    <location>
        <begin position="5"/>
        <end position="272"/>
    </location>
</feature>
<dbReference type="InterPro" id="IPR013785">
    <property type="entry name" value="Aldolase_TIM"/>
</dbReference>
<dbReference type="RefSeq" id="WP_102715721.1">
    <property type="nucleotide sequence ID" value="NZ_PJKA01000013.1"/>
</dbReference>
<keyword evidence="4" id="KW-0412">Isoleucine biosynthesis</keyword>
<organism evidence="11 12">
    <name type="scientific">Akkermansia muciniphila</name>
    <dbReference type="NCBI Taxonomy" id="239935"/>
    <lineage>
        <taxon>Bacteria</taxon>
        <taxon>Pseudomonadati</taxon>
        <taxon>Verrucomicrobiota</taxon>
        <taxon>Verrucomicrobiia</taxon>
        <taxon>Verrucomicrobiales</taxon>
        <taxon>Akkermansiaceae</taxon>
        <taxon>Akkermansia</taxon>
    </lineage>
</organism>
<gene>
    <name evidence="11" type="ORF">CXU22_11845</name>
</gene>
<evidence type="ECO:0000256" key="4">
    <source>
        <dbReference type="ARBA" id="ARBA00022624"/>
    </source>
</evidence>
<comment type="similarity">
    <text evidence="2 9">Belongs to the alpha-IPM synthase/homocitrate synthase family.</text>
</comment>
<dbReference type="PANTHER" id="PTHR43538:SF1">
    <property type="entry name" value="(R)-CITRAMALATE SYNTHASE"/>
    <property type="match status" value="1"/>
</dbReference>
<evidence type="ECO:0000256" key="1">
    <source>
        <dbReference type="ARBA" id="ARBA00004743"/>
    </source>
</evidence>
<accession>A0A2N8HBQ9</accession>
<dbReference type="Gene3D" id="3.20.20.70">
    <property type="entry name" value="Aldolase class I"/>
    <property type="match status" value="1"/>
</dbReference>
<dbReference type="InterPro" id="IPR013709">
    <property type="entry name" value="2-isopropylmalate_synth_dimer"/>
</dbReference>
<dbReference type="InterPro" id="IPR000891">
    <property type="entry name" value="PYR_CT"/>
</dbReference>
<protein>
    <recommendedName>
        <fullName evidence="8">Citramalate synthase</fullName>
        <ecNumber evidence="8">2.3.3.21</ecNumber>
    </recommendedName>
</protein>
<keyword evidence="3" id="KW-0028">Amino-acid biosynthesis</keyword>
<dbReference type="OrthoDB" id="9804858at2"/>
<dbReference type="EMBL" id="PJKA01000013">
    <property type="protein sequence ID" value="PNC17300.1"/>
    <property type="molecule type" value="Genomic_DNA"/>
</dbReference>
<dbReference type="PROSITE" id="PS00815">
    <property type="entry name" value="AIPM_HOMOCIT_SYNTH_1"/>
    <property type="match status" value="1"/>
</dbReference>
<dbReference type="GO" id="GO:0003852">
    <property type="term" value="F:2-isopropylmalate synthase activity"/>
    <property type="evidence" value="ECO:0007669"/>
    <property type="project" value="InterPro"/>
</dbReference>
<dbReference type="SUPFAM" id="SSF110921">
    <property type="entry name" value="2-isopropylmalate synthase LeuA, allosteric (dimerisation) domain"/>
    <property type="match status" value="1"/>
</dbReference>
<evidence type="ECO:0000256" key="2">
    <source>
        <dbReference type="ARBA" id="ARBA00006154"/>
    </source>
</evidence>
<dbReference type="EC" id="2.3.3.21" evidence="8"/>
<dbReference type="InterPro" id="IPR002034">
    <property type="entry name" value="AIPM/Hcit_synth_CS"/>
</dbReference>
<evidence type="ECO:0000313" key="12">
    <source>
        <dbReference type="Proteomes" id="UP000236000"/>
    </source>
</evidence>
<dbReference type="Gene3D" id="3.30.160.270">
    <property type="match status" value="1"/>
</dbReference>
<dbReference type="CDD" id="cd07941">
    <property type="entry name" value="DRE_TIM_LeuA3"/>
    <property type="match status" value="1"/>
</dbReference>
<name>A0A2N8HBQ9_9BACT</name>
<dbReference type="Pfam" id="PF22617">
    <property type="entry name" value="HCS_D2"/>
    <property type="match status" value="1"/>
</dbReference>
<dbReference type="InterPro" id="IPR054691">
    <property type="entry name" value="LeuA/HCS_post-cat"/>
</dbReference>
<evidence type="ECO:0000256" key="6">
    <source>
        <dbReference type="ARBA" id="ARBA00023304"/>
    </source>
</evidence>
<evidence type="ECO:0000256" key="7">
    <source>
        <dbReference type="ARBA" id="ARBA00048263"/>
    </source>
</evidence>
<dbReference type="GO" id="GO:0009098">
    <property type="term" value="P:L-leucine biosynthetic process"/>
    <property type="evidence" value="ECO:0007669"/>
    <property type="project" value="InterPro"/>
</dbReference>
<evidence type="ECO:0000313" key="11">
    <source>
        <dbReference type="EMBL" id="PNC17300.1"/>
    </source>
</evidence>
<evidence type="ECO:0000256" key="5">
    <source>
        <dbReference type="ARBA" id="ARBA00022679"/>
    </source>
</evidence>
<dbReference type="GO" id="GO:0043714">
    <property type="term" value="F:(R)-citramalate synthase activity"/>
    <property type="evidence" value="ECO:0007669"/>
    <property type="project" value="UniProtKB-UniRule"/>
</dbReference>
<reference evidence="11 12" key="1">
    <citation type="journal article" date="2017" name="BMC Genomics">
        <title>Genome sequencing of 39 Akkermansia muciniphila isolates reveals its population structure, genomic and functional diverisity, and global distribution in mammalian gut microbiotas.</title>
        <authorList>
            <person name="Guo X."/>
            <person name="Li S."/>
            <person name="Zhang J."/>
            <person name="Wu F."/>
            <person name="Li X."/>
            <person name="Wu D."/>
            <person name="Zhang M."/>
            <person name="Ou Z."/>
            <person name="Jie Z."/>
            <person name="Yan Q."/>
            <person name="Li P."/>
            <person name="Yi J."/>
            <person name="Peng Y."/>
        </authorList>
    </citation>
    <scope>NUCLEOTIDE SEQUENCE [LARGE SCALE GENOMIC DNA]</scope>
    <source>
        <strain evidence="11 12">GP24</strain>
    </source>
</reference>
<evidence type="ECO:0000256" key="8">
    <source>
        <dbReference type="NCBIfam" id="TIGR00977"/>
    </source>
</evidence>
<evidence type="ECO:0000256" key="3">
    <source>
        <dbReference type="ARBA" id="ARBA00022605"/>
    </source>
</evidence>
<comment type="pathway">
    <text evidence="1">Amino-acid biosynthesis; L-isoleucine biosynthesis; 2-oxobutanoate from pyruvate: step 1/3.</text>
</comment>
<dbReference type="Proteomes" id="UP000236000">
    <property type="component" value="Unassembled WGS sequence"/>
</dbReference>
<dbReference type="Gene3D" id="1.10.238.260">
    <property type="match status" value="1"/>
</dbReference>
<dbReference type="SUPFAM" id="SSF51569">
    <property type="entry name" value="Aldolase"/>
    <property type="match status" value="1"/>
</dbReference>
<sequence>MSTKIFLYDTTLRDGAQSEDVNLSATDKVRIARQLDYLGMDYIEGGWPGANPVETEFFNAMRDVELRNAKLAAFGSTHHPSNTPETDPTLNALVSSGARVAAIFGKSCPRHVEVALGISRERNLEIIGNSIAYLKRNLEEAFFDAEHFFDGFKRDPEYALAVLRAAHEHGADCLVLCDTNGGTMPEEIGAIIRTVRERLPHAPLGIHAHNDCELAVANSLAAVSSGAIQVQGTVNGIGERCGNANLCSVIPNLQLKMEGFSCLSDASLTRLKSTAAFVSEVSNLAPFRRQPFVGNAAFAHKGGVHVSAIMKDSALYEHIDPSLVGNAQRVLMTEQGGKSNILSLSRTLGFELEKGDPLLDVLSAAVKKNAALGYDYVAAPASAELLFLRHMPDSALKPYFNILRTVVLTSRHEMDPDMMVEASLKLDVHGNVEHTAAGGFGPVHALDRALRRALTRWYPELEQMHLIDYKVRVLSPTRTNIPDAAEENGTGSNVRVLIESSDGVATWTTVGVSYNIIEASLEALADAVTYKLYKTEQARWRAEC</sequence>
<proteinExistence type="inferred from homology"/>
<comment type="catalytic activity">
    <reaction evidence="7">
        <text>pyruvate + acetyl-CoA + H2O = (3R)-citramalate + CoA + H(+)</text>
        <dbReference type="Rhea" id="RHEA:19045"/>
        <dbReference type="ChEBI" id="CHEBI:15361"/>
        <dbReference type="ChEBI" id="CHEBI:15377"/>
        <dbReference type="ChEBI" id="CHEBI:15378"/>
        <dbReference type="ChEBI" id="CHEBI:30934"/>
        <dbReference type="ChEBI" id="CHEBI:57287"/>
        <dbReference type="ChEBI" id="CHEBI:57288"/>
        <dbReference type="EC" id="2.3.3.21"/>
    </reaction>
</comment>
<dbReference type="PROSITE" id="PS50991">
    <property type="entry name" value="PYR_CT"/>
    <property type="match status" value="1"/>
</dbReference>
<dbReference type="PANTHER" id="PTHR43538">
    <property type="entry name" value="ALPHA-IPM SYNTHASE/HOMOCITRATE SYNTHASE"/>
    <property type="match status" value="1"/>
</dbReference>
<dbReference type="Pfam" id="PF08502">
    <property type="entry name" value="LeuA_dimer"/>
    <property type="match status" value="1"/>
</dbReference>
<keyword evidence="5 9" id="KW-0808">Transferase</keyword>
<dbReference type="InterPro" id="IPR036230">
    <property type="entry name" value="LeuA_allosteric_dom_sf"/>
</dbReference>
<keyword evidence="6" id="KW-0100">Branched-chain amino acid biosynthesis</keyword>
<dbReference type="SMART" id="SM00917">
    <property type="entry name" value="LeuA_dimer"/>
    <property type="match status" value="1"/>
</dbReference>
<dbReference type="Pfam" id="PF00682">
    <property type="entry name" value="HMGL-like"/>
    <property type="match status" value="1"/>
</dbReference>
<dbReference type="InterPro" id="IPR005675">
    <property type="entry name" value="Citramal_synthase"/>
</dbReference>
<comment type="caution">
    <text evidence="11">The sequence shown here is derived from an EMBL/GenBank/DDBJ whole genome shotgun (WGS) entry which is preliminary data.</text>
</comment>
<dbReference type="NCBIfam" id="TIGR00977">
    <property type="entry name" value="citramal_synth"/>
    <property type="match status" value="1"/>
</dbReference>
<dbReference type="GO" id="GO:0009097">
    <property type="term" value="P:isoleucine biosynthetic process"/>
    <property type="evidence" value="ECO:0007669"/>
    <property type="project" value="UniProtKB-UniRule"/>
</dbReference>